<dbReference type="NCBIfam" id="TIGR01731">
    <property type="entry name" value="fil_hemag_20aa"/>
    <property type="match status" value="30"/>
</dbReference>
<sequence length="3884" mass="384686">MNRYLHRIIFNAARGMRMVVQETASSTGKGKSKPTGGPGGAGAAVKAVALLGALVALPGEAQIVGAPNVPANLRPTVLVAPNGVPLINIQTPSAAGVSRNVYQQFNVAPNGAILNNSRTNVQSQLGGFVQGNPYLATGPARIILNEVNGGSPSQLRGYIEVAGQRAEVVIANPAGISVDGGGFINASRATLTTGTPQFNAVGGLDSFLVRGGTITIDGAGLDASKTDYAAILARAVQANAGIWASELKVVTGANTVSADHSQVTPTAGTGTAPTFALDVAALGGMYAGKITLIGTEAGLGVRNAGTIQAAPGAAALMGAGQLVVTSAGRLENIGTLQATADANLAASALANSGRVSSGGNLKITTQGDLANALNGTGGTLEGARLELASTGGDIDNRGGTLRQTSSAGLGLSAPALSNTSGGVIGLEPVAAAPSTSGTGTGGGTGTGTGTGGTTDPAAPTTGTGTETGSGSTVTPAPYVPPSPGAITASGTIRNDSGKIYAGGPISLQSANINNNGGTLNVANMAVSQPTFDNHGGTLNVSNGFSANVDRFDNTGGTLNAGSLNITTTGDLVNVDGKLTSAADATLTVGGQADNTRGVISATGALTANVAGAVNNTGGTLVANQGVALGAGSLDNTQGSIQSAQAAVQLGVTNQLTNGSSGTIGAATDLKVQAGSLVNSNGASLRGANDVSVAVGGAMTNDGSITAGRHTAVAAGSLQSGSTGVLGAGIQSDGKLGAAGDLVVTTSGALVANGTNLAAGNATLQGASVDLSASQTSAANIAVTATQGNVTTDKATITTPGTLSVTANAQPSQTLVNEGGKLSANQLDLNVSNLANTNGGEIVQTGTRATTIATSGAIDNSGATLASNGSLALTAASLNNRGGTLQAAQVSDLSVNVTGLLDNGQGEISAGGNTTLQAGSLANDAGRVTAATGDVASTTSGATSNRGGTIAANGSTALNAGSLDNSGGTVSALNRLAVNVQGAVDNTAGTLAATQELALDAGSLANDKGSIQSAQAATQVNVTGALTNGQGYIGAATDLSVQAGSLSNAAGGSLRGANDTTVAVAGLLANDGSITAGRNATITTGSLQGGSTGVLGAGVQSDGKLGTVGELSVTVSGALATHGTNLAAGNAALQGASVDVSAGQTSAANIAITATQGDVITSKATVVTPGTLSVTANSKAPQTLVNDAGRLNAKQLDLKLSNLANTNGGEIVQTGTGATTIATTGTLNNNGGRIASNGQDLSLGGANITNAGGKIEHAGVGTLSIAGGSYNGTNGQVTANGALTVAMSGAFNQDGATAAVSAKHITIDAGSLGNRAGAQIVQTGADATRITVVGALDNGGGTLASNGNTTVAAGSLSNQGGILRAAEASDLGLTVGGLLDNSSKGVIGAGGTTTIAAGSLSNNAGSVTAAEDLSVTVGGAASNVGGTLAANGNTTLVAGTLDNSSGTAAAVNGNLSVTTSGATTNNGGTLQAGAATTLLNSGLNNVAGKIFGNSLAVNTRANGQNNALDNTQGTLAATTTVAVNSGALINAAGLIQSGGAMTIDTNGQLLTNTNAAGYINGQGGISSGGTLNLTTGSVNNNAGFIGAKNAVTASTQGFSNTGAGLVLGQSTVAINTNAAAYDNTGGRTLAAGDLAVNAGTLTNTSGLIRSAATTTLNAGRIVNTSTLGTEQGIEGLNVAVGAGNLDNSSGAIRADVNATITSGGTVNNTNGLISAGNTLAIADPNAANPGAKTLNLVNTGGTLVADKSLKIDVANFSGDGRAVSGQNLSIALQQDIVNNGEVAANGNLSYTTTGNFTNNGKLLAGQTLTVGGNNVDNTANAEMSGTNTIVNAGGTLTNRGLIDSRGETEINAGALNNIGTGRIYGDAISISAGTLLNDSETANGVTKAGTIASRGDLDIGAGTITNREHALIYSQGNMYIGGALDANRQAIGQGGTLDNLSADIESIGDMSISMAQVNNRDVHIQKGAPTVTPSTLTGIAPNTLVGSGVGRTTTYPLDEVNVDPVNGFVYLKATGELVGIGGYAVWHNAITTTEDTATNIDPAHLVAGGSMTVNGRLYNENSQVLAGGTITATDYQSYQLTGTRTITGSATVIDNKGQVQAMNVPLILPPQTISLGAYKYQENINAAAGYNAGVAPVGSGTGGATGKGAVGGGQGPATIVEVPANVGDTVKVDGQSAGSATGSTGPDGTTATQLGTGATDVGANGAATGTASSAQAGASRTVPMVVRTSMPNVRIPNASLFNLRAGPGSYLIETDPRFANYRNWLSSDYLLNSLGQDPSNILKRLGDGFYEQKLIREQVAQLTGYRYLDGYNSDEDQYMALMDAGVIFAKQYGLRPGVALSAAQMAQLTSDIVWLVEQTVTLPDGTMQRVLVPQVYVRVRPGDIDGSGALLSADAAIIKSSGDVTNTGTIAGRRLVSITAENVNNLGGRISGGSVALDARSDLNNIGGTIDARDAAMLTAGRDINIRTTTQSTGGLLNNTAVDRVAGVYVSDPGGVLLASAGRDVNLVGAVLANVGKDSRTLVNAERDVNLGTVSESSTIFASGGNKGRSFSAVSSQSREIGSTIVGSGSVAITAGNDVRARAADVSAGGTLAVTAEHDIRIDAGQSSQAILTTSNSSRKTLTSKSSSSEIKAQSDTTVLGSNFSGQNVVMSAGNDLGVRGSRVSAESQLVLSAGRDVRIESAQEQHATGNVSRSSQSGFNGVKDSLLYGKGYSSSSSNRNEMSAGTTQVGSTISGGSVSIDAGRDAQIVASNVLADTNIAITAGRNIDVLAAQDTSVSATASSGKSRSFSPSPGLAPRHTAYSNVKGSEDGTGESSTAVTSLISANGGNLTMVAGLDSKYAGTGQGNITAEGADLLAKNKVALSGNAVNLNAATSSGSSKHHAESKSHTIGAQLSGIVGSAITSAYDAAQESRKTDDSRLKGALELKAGYDAYKLATDGALGNGIQGLTAAGTGGDPSGAAFGVSVSESRTRSRSDTAEVYSNQRGTNIQAGSIDITARETDINMQGAKLQARDIALDAKRDINMLAAENKAATLSTNSGSSLGGGVTFGFGSQNGFSIQVNAGSNQGKATGIETRHDNTLITATDSVKIKSGGDVNMKGAQITADSVKADIAGNLNIESLQDSTTYNSNQSSSGVALSLCIPPICYGQFVSATVDASKQRVDHNYRSATGQSGIAAGNGGYDVSVKGNTDLKGGGITSTAPESKNSLVTGSLTTSDLQNRQNTNSSSSAVSLSFSYGTGAANNVLSNVARSATNTVLANLNGGKGLPADNSQSSQTLSVISPGNIKIVGTGVKEIDDKSNANVATLTTRDPVTANGALVNTLTLQQAKEIPRLQQQAQDHQRAAQLVGSVLSGVIGDVSQSLNQQAQAQENARALAAGEAPRTVTNFADGSLEKTVLHGIAGFIQAKVGDGSGLAGAAAGVVNEQLLPAMEKYLKENGYDYNDPSLTVEQAAQKKSDYSALLTAASTLVGAAVGTVAGGSSSAGVGATVANNATVNNFLKHDQVAAMKKEFAACRAKGECNDEEVRAIAGKYAALSQKNIDLIKSYIKAGDVASVSALESQAASAADVDSAIPFGYAQMSTVFQGWQNNVNVLGTVGGVGALGGTDVQQALEVAKFRQTYCGGLSAGACDARVDDAIADRATRALILGATTVAIPTAIQALGGLRPVSPSRNSVRPTEITSDGDLSNVYSTQNQTVVHMPIRGTSIEDISGATVFTMPPQGQRISGQNAGVRLGAWGEGPSGLGTEIIEQLSPGTRPLQTGGGYGVDSIGGKINTENKTIPAFEIKTTDTGNRQPVDKPKPLPERVNDWVNEAANTGMISGQRVSAADRAYARGLQNLLREGYTIQPYVVEVAVPPQGQSARPTVTVVPWPVPKGLPRPGTAP</sequence>
<evidence type="ECO:0000256" key="1">
    <source>
        <dbReference type="SAM" id="MobiDB-lite"/>
    </source>
</evidence>
<dbReference type="InterPro" id="IPR008638">
    <property type="entry name" value="FhaB/CdiA-like_TPS"/>
</dbReference>
<reference evidence="3" key="1">
    <citation type="submission" date="2009-06" db="EMBL/GenBank/DDBJ databases">
        <title>Complete sequence of chromosome 1 of Variovorax paradoxus S110.</title>
        <authorList>
            <consortium name="US DOE Joint Genome Institute"/>
            <person name="Lucas S."/>
            <person name="Copeland A."/>
            <person name="Lapidus A."/>
            <person name="Glavina del Rio T."/>
            <person name="Tice H."/>
            <person name="Bruce D."/>
            <person name="Goodwin L."/>
            <person name="Pitluck S."/>
            <person name="Chertkov O."/>
            <person name="Brettin T."/>
            <person name="Detter J.C."/>
            <person name="Han C."/>
            <person name="Larimer F."/>
            <person name="Land M."/>
            <person name="Hauser L."/>
            <person name="Kyrpides N."/>
            <person name="Ovchinnikova G."/>
            <person name="Orwin P."/>
            <person name="Leadbetter J.R."/>
            <person name="Spain J.C."/>
            <person name="Han J.I."/>
        </authorList>
    </citation>
    <scope>NUCLEOTIDE SEQUENCE</scope>
    <source>
        <strain evidence="3">S110</strain>
    </source>
</reference>
<dbReference type="GO" id="GO:0003824">
    <property type="term" value="F:catalytic activity"/>
    <property type="evidence" value="ECO:0007669"/>
    <property type="project" value="UniProtKB-ARBA"/>
</dbReference>
<dbReference type="OrthoDB" id="5666689at2"/>
<dbReference type="EMBL" id="CP001635">
    <property type="protein sequence ID" value="ACS21132.1"/>
    <property type="molecule type" value="Genomic_DNA"/>
</dbReference>
<evidence type="ECO:0000313" key="3">
    <source>
        <dbReference type="EMBL" id="ACS21132.1"/>
    </source>
</evidence>
<accession>C5CKY1</accession>
<dbReference type="HOGENOM" id="CLU_000043_2_1_4"/>
<dbReference type="eggNOG" id="COG3210">
    <property type="taxonomic scope" value="Bacteria"/>
</dbReference>
<name>C5CKY1_VARPS</name>
<dbReference type="Pfam" id="PF13332">
    <property type="entry name" value="Fil_haemagg_2"/>
    <property type="match status" value="4"/>
</dbReference>
<dbReference type="SMART" id="SM00912">
    <property type="entry name" value="Haemagg_act"/>
    <property type="match status" value="1"/>
</dbReference>
<dbReference type="InterPro" id="IPR025157">
    <property type="entry name" value="Hemagglutinin_rpt"/>
</dbReference>
<feature type="domain" description="Filamentous haemagglutinin FhaB/tRNA nuclease CdiA-like TPS" evidence="2">
    <location>
        <begin position="81"/>
        <end position="201"/>
    </location>
</feature>
<evidence type="ECO:0000259" key="2">
    <source>
        <dbReference type="SMART" id="SM00912"/>
    </source>
</evidence>
<dbReference type="InterPro" id="IPR010069">
    <property type="entry name" value="CdiA_FHA1_rpt"/>
</dbReference>
<feature type="compositionally biased region" description="Low complexity" evidence="1">
    <location>
        <begin position="2173"/>
        <end position="2196"/>
    </location>
</feature>
<feature type="region of interest" description="Disordered" evidence="1">
    <location>
        <begin position="2172"/>
        <end position="2196"/>
    </location>
</feature>
<feature type="compositionally biased region" description="Low complexity" evidence="1">
    <location>
        <begin position="2782"/>
        <end position="2793"/>
    </location>
</feature>
<dbReference type="SUPFAM" id="SSF51126">
    <property type="entry name" value="Pectin lyase-like"/>
    <property type="match status" value="1"/>
</dbReference>
<feature type="region of interest" description="Disordered" evidence="1">
    <location>
        <begin position="2780"/>
        <end position="2815"/>
    </location>
</feature>
<dbReference type="KEGG" id="vap:Vapar_4525"/>
<dbReference type="InterPro" id="IPR011050">
    <property type="entry name" value="Pectin_lyase_fold/virulence"/>
</dbReference>
<protein>
    <submittedName>
        <fullName evidence="3">Filamentous hemagglutinin family outer membrane protein</fullName>
    </submittedName>
</protein>
<organism evidence="3">
    <name type="scientific">Variovorax paradoxus (strain S110)</name>
    <dbReference type="NCBI Taxonomy" id="543728"/>
    <lineage>
        <taxon>Bacteria</taxon>
        <taxon>Pseudomonadati</taxon>
        <taxon>Pseudomonadota</taxon>
        <taxon>Betaproteobacteria</taxon>
        <taxon>Burkholderiales</taxon>
        <taxon>Comamonadaceae</taxon>
        <taxon>Variovorax</taxon>
    </lineage>
</organism>
<dbReference type="NCBIfam" id="TIGR01901">
    <property type="entry name" value="adhes_NPXG"/>
    <property type="match status" value="1"/>
</dbReference>
<dbReference type="STRING" id="543728.Vapar_4525"/>
<feature type="region of interest" description="Disordered" evidence="1">
    <location>
        <begin position="430"/>
        <end position="490"/>
    </location>
</feature>
<dbReference type="Pfam" id="PF05594">
    <property type="entry name" value="Fil_haemagg"/>
    <property type="match status" value="15"/>
</dbReference>
<feature type="compositionally biased region" description="Gly residues" evidence="1">
    <location>
        <begin position="438"/>
        <end position="452"/>
    </location>
</feature>
<dbReference type="Gene3D" id="2.160.20.10">
    <property type="entry name" value="Single-stranded right-handed beta-helix, Pectin lyase-like"/>
    <property type="match status" value="1"/>
</dbReference>
<dbReference type="Pfam" id="PF13018">
    <property type="entry name" value="ESPR"/>
    <property type="match status" value="1"/>
</dbReference>
<dbReference type="InterPro" id="IPR008619">
    <property type="entry name" value="Filamentous_hemagglutn_rpt"/>
</dbReference>
<feature type="compositionally biased region" description="Low complexity" evidence="1">
    <location>
        <begin position="453"/>
        <end position="475"/>
    </location>
</feature>
<gene>
    <name evidence="3" type="ordered locus">Vapar_4525</name>
</gene>
<proteinExistence type="predicted"/>
<dbReference type="InterPro" id="IPR012334">
    <property type="entry name" value="Pectin_lyas_fold"/>
</dbReference>
<dbReference type="InterPro" id="IPR024973">
    <property type="entry name" value="ESPR"/>
</dbReference>
<dbReference type="Pfam" id="PF05860">
    <property type="entry name" value="TPS"/>
    <property type="match status" value="1"/>
</dbReference>